<evidence type="ECO:0000256" key="1">
    <source>
        <dbReference type="SAM" id="Phobius"/>
    </source>
</evidence>
<dbReference type="EMBL" id="JABEBT010000019">
    <property type="protein sequence ID" value="KAF7637566.1"/>
    <property type="molecule type" value="Genomic_DNA"/>
</dbReference>
<keyword evidence="1" id="KW-1133">Transmembrane helix</keyword>
<sequence>MSGKPILEHYLCCGVFLRNYVLNINIFNKFESNCGPHFSMFLQNIMFKIFLLILLIIFSINGMDQDVTQSSCSESCWAEYRIIPARCENIHLTAGTERCWEKFCKLCGKKFPTGQYYPGESSSSTHQNIQTGWDDDENNMNQMLIWLQLWKT</sequence>
<comment type="caution">
    <text evidence="2">The sequence shown here is derived from an EMBL/GenBank/DDBJ whole genome shotgun (WGS) entry which is preliminary data.</text>
</comment>
<gene>
    <name evidence="2" type="ORF">Mgra_00003084</name>
</gene>
<protein>
    <submittedName>
        <fullName evidence="2">Uncharacterized protein</fullName>
    </submittedName>
</protein>
<reference evidence="2" key="1">
    <citation type="journal article" date="2020" name="Ecol. Evol.">
        <title>Genome structure and content of the rice root-knot nematode (Meloidogyne graminicola).</title>
        <authorList>
            <person name="Phan N.T."/>
            <person name="Danchin E.G.J."/>
            <person name="Klopp C."/>
            <person name="Perfus-Barbeoch L."/>
            <person name="Kozlowski D.K."/>
            <person name="Koutsovoulos G.D."/>
            <person name="Lopez-Roques C."/>
            <person name="Bouchez O."/>
            <person name="Zahm M."/>
            <person name="Besnard G."/>
            <person name="Bellafiore S."/>
        </authorList>
    </citation>
    <scope>NUCLEOTIDE SEQUENCE</scope>
    <source>
        <strain evidence="2">VN-18</strain>
    </source>
</reference>
<dbReference type="Proteomes" id="UP000605970">
    <property type="component" value="Unassembled WGS sequence"/>
</dbReference>
<organism evidence="2 3">
    <name type="scientific">Meloidogyne graminicola</name>
    <dbReference type="NCBI Taxonomy" id="189291"/>
    <lineage>
        <taxon>Eukaryota</taxon>
        <taxon>Metazoa</taxon>
        <taxon>Ecdysozoa</taxon>
        <taxon>Nematoda</taxon>
        <taxon>Chromadorea</taxon>
        <taxon>Rhabditida</taxon>
        <taxon>Tylenchina</taxon>
        <taxon>Tylenchomorpha</taxon>
        <taxon>Tylenchoidea</taxon>
        <taxon>Meloidogynidae</taxon>
        <taxon>Meloidogyninae</taxon>
        <taxon>Meloidogyne</taxon>
    </lineage>
</organism>
<keyword evidence="3" id="KW-1185">Reference proteome</keyword>
<feature type="transmembrane region" description="Helical" evidence="1">
    <location>
        <begin position="45"/>
        <end position="63"/>
    </location>
</feature>
<keyword evidence="1" id="KW-0812">Transmembrane</keyword>
<name>A0A8S9ZW91_9BILA</name>
<accession>A0A8S9ZW91</accession>
<dbReference type="AlphaFoldDB" id="A0A8S9ZW91"/>
<proteinExistence type="predicted"/>
<evidence type="ECO:0000313" key="2">
    <source>
        <dbReference type="EMBL" id="KAF7637566.1"/>
    </source>
</evidence>
<evidence type="ECO:0000313" key="3">
    <source>
        <dbReference type="Proteomes" id="UP000605970"/>
    </source>
</evidence>
<keyword evidence="1" id="KW-0472">Membrane</keyword>